<dbReference type="RefSeq" id="WP_243835657.1">
    <property type="nucleotide sequence ID" value="NZ_CP038012.1"/>
</dbReference>
<dbReference type="GO" id="GO:0016491">
    <property type="term" value="F:oxidoreductase activity"/>
    <property type="evidence" value="ECO:0007669"/>
    <property type="project" value="InterPro"/>
</dbReference>
<dbReference type="InterPro" id="IPR012347">
    <property type="entry name" value="Ferritin-like"/>
</dbReference>
<gene>
    <name evidence="2" type="ORF">NCTC4822_02893</name>
</gene>
<evidence type="ECO:0000313" key="2">
    <source>
        <dbReference type="EMBL" id="SUJ18241.1"/>
    </source>
</evidence>
<evidence type="ECO:0000313" key="3">
    <source>
        <dbReference type="Proteomes" id="UP000254519"/>
    </source>
</evidence>
<dbReference type="Pfam" id="PF02915">
    <property type="entry name" value="Rubrerythrin"/>
    <property type="match status" value="1"/>
</dbReference>
<reference evidence="2 3" key="1">
    <citation type="submission" date="2018-06" db="EMBL/GenBank/DDBJ databases">
        <authorList>
            <consortium name="Pathogen Informatics"/>
            <person name="Doyle S."/>
        </authorList>
    </citation>
    <scope>NUCLEOTIDE SEQUENCE [LARGE SCALE GENOMIC DNA]</scope>
    <source>
        <strain evidence="3">ATCC 11859 / DSM 33 / NCIB 8841 / NCTC 4822</strain>
    </source>
</reference>
<dbReference type="InterPro" id="IPR009078">
    <property type="entry name" value="Ferritin-like_SF"/>
</dbReference>
<accession>A0A380CF86</accession>
<name>A0A380CF86_SPOPA</name>
<sequence length="235" mass="27708">MYYLGNCVYPGYNPQEFQKSLELMFEAVQGEKEDRLFYEYLISIAPKQADKEIIASIRDDEIRHNLMFKQMYLYYTGQEITDITEEDFKKPASYVDGIQQALFGELKAVEKYREIRKGLPDRHHRDLVFEILTDELKHASKYNFLYTENRTNGRVQNEPNAEKTPDDWVRYTAYLVEKAQEDVNRGINLTHILQEFILMGVLVGKGYSPQQAYETVETWERTGESKLLQESKDRT</sequence>
<dbReference type="CDD" id="cd00657">
    <property type="entry name" value="Ferritin_like"/>
    <property type="match status" value="1"/>
</dbReference>
<dbReference type="SUPFAM" id="SSF47240">
    <property type="entry name" value="Ferritin-like"/>
    <property type="match status" value="1"/>
</dbReference>
<dbReference type="Proteomes" id="UP000254519">
    <property type="component" value="Unassembled WGS sequence"/>
</dbReference>
<dbReference type="AlphaFoldDB" id="A0A380CF86"/>
<keyword evidence="3" id="KW-1185">Reference proteome</keyword>
<dbReference type="InterPro" id="IPR003251">
    <property type="entry name" value="Rr_diiron-bd_dom"/>
</dbReference>
<proteinExistence type="predicted"/>
<organism evidence="2 3">
    <name type="scientific">Sporosarcina pasteurii</name>
    <name type="common">Bacillus pasteurii</name>
    <dbReference type="NCBI Taxonomy" id="1474"/>
    <lineage>
        <taxon>Bacteria</taxon>
        <taxon>Bacillati</taxon>
        <taxon>Bacillota</taxon>
        <taxon>Bacilli</taxon>
        <taxon>Bacillales</taxon>
        <taxon>Caryophanaceae</taxon>
        <taxon>Sporosarcina</taxon>
    </lineage>
</organism>
<dbReference type="GO" id="GO:0046872">
    <property type="term" value="F:metal ion binding"/>
    <property type="evidence" value="ECO:0007669"/>
    <property type="project" value="InterPro"/>
</dbReference>
<dbReference type="Gene3D" id="1.20.1260.10">
    <property type="match status" value="1"/>
</dbReference>
<evidence type="ECO:0000259" key="1">
    <source>
        <dbReference type="Pfam" id="PF02915"/>
    </source>
</evidence>
<feature type="domain" description="Rubrerythrin diiron-binding" evidence="1">
    <location>
        <begin position="24"/>
        <end position="145"/>
    </location>
</feature>
<dbReference type="EMBL" id="UGYZ01000002">
    <property type="protein sequence ID" value="SUJ18241.1"/>
    <property type="molecule type" value="Genomic_DNA"/>
</dbReference>
<protein>
    <submittedName>
        <fullName evidence="2">Uncharacterized conserved protein</fullName>
    </submittedName>
</protein>